<evidence type="ECO:0000259" key="3">
    <source>
        <dbReference type="PROSITE" id="PS51184"/>
    </source>
</evidence>
<keyword evidence="2" id="KW-0812">Transmembrane</keyword>
<reference evidence="4" key="1">
    <citation type="submission" date="2021-01" db="EMBL/GenBank/DDBJ databases">
        <authorList>
            <person name="Corre E."/>
            <person name="Pelletier E."/>
            <person name="Niang G."/>
            <person name="Scheremetjew M."/>
            <person name="Finn R."/>
            <person name="Kale V."/>
            <person name="Holt S."/>
            <person name="Cochrane G."/>
            <person name="Meng A."/>
            <person name="Brown T."/>
            <person name="Cohen L."/>
        </authorList>
    </citation>
    <scope>NUCLEOTIDE SEQUENCE</scope>
    <source>
        <strain evidence="4">SM1012Den-03</strain>
    </source>
</reference>
<name>A0A7S2L381_9STRA</name>
<dbReference type="SUPFAM" id="SSF51197">
    <property type="entry name" value="Clavaminate synthase-like"/>
    <property type="match status" value="1"/>
</dbReference>
<dbReference type="InterPro" id="IPR003347">
    <property type="entry name" value="JmjC_dom"/>
</dbReference>
<protein>
    <recommendedName>
        <fullName evidence="3">JmjC domain-containing protein</fullName>
    </recommendedName>
</protein>
<dbReference type="Pfam" id="PF13621">
    <property type="entry name" value="Cupin_8"/>
    <property type="match status" value="1"/>
</dbReference>
<feature type="compositionally biased region" description="Low complexity" evidence="1">
    <location>
        <begin position="1"/>
        <end position="19"/>
    </location>
</feature>
<evidence type="ECO:0000256" key="1">
    <source>
        <dbReference type="SAM" id="MobiDB-lite"/>
    </source>
</evidence>
<feature type="compositionally biased region" description="Basic and acidic residues" evidence="1">
    <location>
        <begin position="301"/>
        <end position="320"/>
    </location>
</feature>
<dbReference type="AlphaFoldDB" id="A0A7S2L381"/>
<feature type="region of interest" description="Disordered" evidence="1">
    <location>
        <begin position="1"/>
        <end position="34"/>
    </location>
</feature>
<organism evidence="4">
    <name type="scientific">Skeletonema marinoi</name>
    <dbReference type="NCBI Taxonomy" id="267567"/>
    <lineage>
        <taxon>Eukaryota</taxon>
        <taxon>Sar</taxon>
        <taxon>Stramenopiles</taxon>
        <taxon>Ochrophyta</taxon>
        <taxon>Bacillariophyta</taxon>
        <taxon>Coscinodiscophyceae</taxon>
        <taxon>Thalassiosirophycidae</taxon>
        <taxon>Thalassiosirales</taxon>
        <taxon>Skeletonemataceae</taxon>
        <taxon>Skeletonema</taxon>
        <taxon>Skeletonema marinoi-dohrnii complex</taxon>
    </lineage>
</organism>
<dbReference type="PANTHER" id="PTHR12461">
    <property type="entry name" value="HYPOXIA-INDUCIBLE FACTOR 1 ALPHA INHIBITOR-RELATED"/>
    <property type="match status" value="1"/>
</dbReference>
<dbReference type="EMBL" id="HBGZ01010945">
    <property type="protein sequence ID" value="CAD9593581.1"/>
    <property type="molecule type" value="Transcribed_RNA"/>
</dbReference>
<dbReference type="Gene3D" id="2.60.120.10">
    <property type="entry name" value="Jelly Rolls"/>
    <property type="match status" value="1"/>
</dbReference>
<sequence length="506" mass="58603">MLQRRTASKSSSRKQTASSNGKQPNVNSRRRKKQRSNSIALRAAIFVVSFILATLIIVANHLFGTNAINGASANINKKSDLLKFYLRNKVNANVPDDAIDPAAEERAKQREARYHSLYRPKFDQNQLGYDTYNCPSTPPDHYPMAWTTVEVLSNWMPHDVTTIAPAYREIYQGLCVFDYTTQYDAALNYRKAELPFIIRNDPNVISTARRWEDDTEYLHNALGDETLFRTERSPMNEFMWYRLRGKGMPRGYVKPPNDEINMSYGEWLERALAKDAMALQDEDISAKVSAMKKRRMQLVTDNKKQDDSLENDDHDRDNSTEEEKLKNWYYFRLTTSLRHASKDPSPEKFVYDELPFLDPRKRSESQFYIVDPSEERGINCRFGMRGVISANHFDMSRNFIMIFGGERRYILGHPNQCKNMALHPIGHPSLRHSKVDWNNPLEWDENPEFKQALVNEVVLHAGDALYLPTAYFHYIVNLSLNYQCNARSGTTHENAKHIRECGFNMG</sequence>
<feature type="transmembrane region" description="Helical" evidence="2">
    <location>
        <begin position="39"/>
        <end position="63"/>
    </location>
</feature>
<evidence type="ECO:0000313" key="4">
    <source>
        <dbReference type="EMBL" id="CAD9593581.1"/>
    </source>
</evidence>
<feature type="domain" description="JmjC" evidence="3">
    <location>
        <begin position="343"/>
        <end position="503"/>
    </location>
</feature>
<feature type="region of interest" description="Disordered" evidence="1">
    <location>
        <begin position="295"/>
        <end position="320"/>
    </location>
</feature>
<evidence type="ECO:0000256" key="2">
    <source>
        <dbReference type="SAM" id="Phobius"/>
    </source>
</evidence>
<accession>A0A7S2L381</accession>
<keyword evidence="2" id="KW-1133">Transmembrane helix</keyword>
<dbReference type="PROSITE" id="PS51184">
    <property type="entry name" value="JMJC"/>
    <property type="match status" value="1"/>
</dbReference>
<dbReference type="PANTHER" id="PTHR12461:SF98">
    <property type="entry name" value="CUPIN-LIKE DOMAIN-CONTAINING PROTEIN"/>
    <property type="match status" value="1"/>
</dbReference>
<keyword evidence="2" id="KW-0472">Membrane</keyword>
<proteinExistence type="predicted"/>
<dbReference type="InterPro" id="IPR014710">
    <property type="entry name" value="RmlC-like_jellyroll"/>
</dbReference>
<gene>
    <name evidence="4" type="ORF">SMAR0320_LOCUS7871</name>
</gene>
<dbReference type="InterPro" id="IPR041667">
    <property type="entry name" value="Cupin_8"/>
</dbReference>